<proteinExistence type="predicted"/>
<dbReference type="SMART" id="SM00612">
    <property type="entry name" value="Kelch"/>
    <property type="match status" value="6"/>
</dbReference>
<keyword evidence="5" id="KW-0833">Ubl conjugation pathway</keyword>
<dbReference type="PANTHER" id="PTHR24412:SF450">
    <property type="entry name" value="KELCH-LIKE PROTEIN DIABLO"/>
    <property type="match status" value="1"/>
</dbReference>
<evidence type="ECO:0000256" key="7">
    <source>
        <dbReference type="ARBA" id="ARBA00043912"/>
    </source>
</evidence>
<evidence type="ECO:0000256" key="3">
    <source>
        <dbReference type="ARBA" id="ARBA00022441"/>
    </source>
</evidence>
<dbReference type="InterPro" id="IPR011043">
    <property type="entry name" value="Gal_Oxase/kelch_b-propeller"/>
</dbReference>
<keyword evidence="6" id="KW-0009">Actin-binding</keyword>
<dbReference type="InterPro" id="IPR017096">
    <property type="entry name" value="BTB-kelch_protein"/>
</dbReference>
<dbReference type="Gene3D" id="1.25.40.420">
    <property type="match status" value="1"/>
</dbReference>
<feature type="region of interest" description="Disordered" evidence="8">
    <location>
        <begin position="1"/>
        <end position="22"/>
    </location>
</feature>
<evidence type="ECO:0000313" key="10">
    <source>
        <dbReference type="EMBL" id="CAH1397653.1"/>
    </source>
</evidence>
<name>A0A9P0H930_NEZVI</name>
<dbReference type="InterPro" id="IPR011705">
    <property type="entry name" value="BACK"/>
</dbReference>
<sequence length="574" mass="63408">MSVNSEGSDEKRVGHYSNPEHPTEGFKRMSYLFITDQLTDVTLKAGDTSLKVHRVVLASVSDYFLAMFKSDLIESKAELVEMKEVDGHALSSLVSYAYTGNIDVKEETVESVLAAAVLLRFPEVVDACTNFIIQQLDPSNCIGIATFAESRNCCQLRDVAVAYTEENFELVAENEEFLLMQLEDFVKLISSDYINVTSEVSVFQAVIKWIDYDIKNRCVHLERLMGFVKLPLLPPQFLVEDVVPKIGQCGTSMVIDALSYHAVPERRTKFPPARITPRKSTIGSLYFVAGCERVEGFLHCACTVKEYSPRHNRWRMVAKKCNQRLQLGVTSLDHRIFMIGGRDGIRTLNTVEYLDLNCMVWADISPMLTARHALGAATWGSGGPIYAVGGDDGWSFLNTIERWDPGTGEWSYAKPMSSPRSLSGVACLLNRLYVAGGRNGIACLDLLEAYDPLSGIWHSCAPMSTRRGGITAVVLGESLYVIGGIDLPCSGTRFSSAEKYDPRADSWMPVSPMSVCRDGIGAAVLGNKIYAVGGYDGESYLKTVEEYDSFTDTWRLMAPLNSGKSGSCVAYNKK</sequence>
<dbReference type="Pfam" id="PF24681">
    <property type="entry name" value="Kelch_KLHDC2_KLHL20_DRC7"/>
    <property type="match status" value="1"/>
</dbReference>
<comment type="function">
    <text evidence="7">Probable substrate-specific adapter of an E3 ubiquitin-protein ligase complex which mediates the ubiquitination and subsequent proteasomal degradation of target proteins. May have a role in synapse differentiation and growth.</text>
</comment>
<dbReference type="FunFam" id="1.25.40.420:FF:000001">
    <property type="entry name" value="Kelch-like family member 12"/>
    <property type="match status" value="1"/>
</dbReference>
<comment type="pathway">
    <text evidence="1">Protein modification; protein ubiquitination.</text>
</comment>
<dbReference type="Pfam" id="PF07707">
    <property type="entry name" value="BACK"/>
    <property type="match status" value="1"/>
</dbReference>
<evidence type="ECO:0000256" key="1">
    <source>
        <dbReference type="ARBA" id="ARBA00004906"/>
    </source>
</evidence>
<dbReference type="Gene3D" id="3.30.710.10">
    <property type="entry name" value="Potassium Channel Kv1.1, Chain A"/>
    <property type="match status" value="1"/>
</dbReference>
<dbReference type="PROSITE" id="PS50097">
    <property type="entry name" value="BTB"/>
    <property type="match status" value="1"/>
</dbReference>
<keyword evidence="4" id="KW-0677">Repeat</keyword>
<keyword evidence="11" id="KW-1185">Reference proteome</keyword>
<dbReference type="AlphaFoldDB" id="A0A9P0H930"/>
<dbReference type="SUPFAM" id="SSF50965">
    <property type="entry name" value="Galactose oxidase, central domain"/>
    <property type="match status" value="1"/>
</dbReference>
<dbReference type="OrthoDB" id="45365at2759"/>
<evidence type="ECO:0000256" key="6">
    <source>
        <dbReference type="ARBA" id="ARBA00023203"/>
    </source>
</evidence>
<dbReference type="GO" id="GO:0003779">
    <property type="term" value="F:actin binding"/>
    <property type="evidence" value="ECO:0007669"/>
    <property type="project" value="UniProtKB-KW"/>
</dbReference>
<gene>
    <name evidence="10" type="ORF">NEZAVI_LOCUS7440</name>
</gene>
<protein>
    <recommendedName>
        <fullName evidence="2">Kelch-like protein diablo</fullName>
    </recommendedName>
</protein>
<dbReference type="PIRSF" id="PIRSF037037">
    <property type="entry name" value="Kelch-like_protein_gigaxonin"/>
    <property type="match status" value="1"/>
</dbReference>
<dbReference type="PANTHER" id="PTHR24412">
    <property type="entry name" value="KELCH PROTEIN"/>
    <property type="match status" value="1"/>
</dbReference>
<evidence type="ECO:0000256" key="2">
    <source>
        <dbReference type="ARBA" id="ARBA00013699"/>
    </source>
</evidence>
<accession>A0A9P0H930</accession>
<evidence type="ECO:0000256" key="8">
    <source>
        <dbReference type="SAM" id="MobiDB-lite"/>
    </source>
</evidence>
<evidence type="ECO:0000256" key="4">
    <source>
        <dbReference type="ARBA" id="ARBA00022737"/>
    </source>
</evidence>
<dbReference type="InterPro" id="IPR006652">
    <property type="entry name" value="Kelch_1"/>
</dbReference>
<dbReference type="Gene3D" id="2.130.10.80">
    <property type="entry name" value="Galactose oxidase/kelch, beta-propeller"/>
    <property type="match status" value="1"/>
</dbReference>
<dbReference type="Gene3D" id="2.120.10.80">
    <property type="entry name" value="Kelch-type beta propeller"/>
    <property type="match status" value="1"/>
</dbReference>
<keyword evidence="3" id="KW-0880">Kelch repeat</keyword>
<dbReference type="EMBL" id="OV725080">
    <property type="protein sequence ID" value="CAH1397653.1"/>
    <property type="molecule type" value="Genomic_DNA"/>
</dbReference>
<evidence type="ECO:0000256" key="5">
    <source>
        <dbReference type="ARBA" id="ARBA00022786"/>
    </source>
</evidence>
<dbReference type="Proteomes" id="UP001152798">
    <property type="component" value="Chromosome 4"/>
</dbReference>
<dbReference type="InterPro" id="IPR011333">
    <property type="entry name" value="SKP1/BTB/POZ_sf"/>
</dbReference>
<dbReference type="InterPro" id="IPR015915">
    <property type="entry name" value="Kelch-typ_b-propeller"/>
</dbReference>
<dbReference type="SUPFAM" id="SSF54695">
    <property type="entry name" value="POZ domain"/>
    <property type="match status" value="1"/>
</dbReference>
<dbReference type="SMART" id="SM00875">
    <property type="entry name" value="BACK"/>
    <property type="match status" value="1"/>
</dbReference>
<evidence type="ECO:0000259" key="9">
    <source>
        <dbReference type="PROSITE" id="PS50097"/>
    </source>
</evidence>
<dbReference type="InterPro" id="IPR000210">
    <property type="entry name" value="BTB/POZ_dom"/>
</dbReference>
<reference evidence="10" key="1">
    <citation type="submission" date="2022-01" db="EMBL/GenBank/DDBJ databases">
        <authorList>
            <person name="King R."/>
        </authorList>
    </citation>
    <scope>NUCLEOTIDE SEQUENCE</scope>
</reference>
<organism evidence="10 11">
    <name type="scientific">Nezara viridula</name>
    <name type="common">Southern green stink bug</name>
    <name type="synonym">Cimex viridulus</name>
    <dbReference type="NCBI Taxonomy" id="85310"/>
    <lineage>
        <taxon>Eukaryota</taxon>
        <taxon>Metazoa</taxon>
        <taxon>Ecdysozoa</taxon>
        <taxon>Arthropoda</taxon>
        <taxon>Hexapoda</taxon>
        <taxon>Insecta</taxon>
        <taxon>Pterygota</taxon>
        <taxon>Neoptera</taxon>
        <taxon>Paraneoptera</taxon>
        <taxon>Hemiptera</taxon>
        <taxon>Heteroptera</taxon>
        <taxon>Panheteroptera</taxon>
        <taxon>Pentatomomorpha</taxon>
        <taxon>Pentatomoidea</taxon>
        <taxon>Pentatomidae</taxon>
        <taxon>Pentatominae</taxon>
        <taxon>Nezara</taxon>
    </lineage>
</organism>
<feature type="domain" description="BTB" evidence="9">
    <location>
        <begin position="39"/>
        <end position="106"/>
    </location>
</feature>
<dbReference type="SMART" id="SM00225">
    <property type="entry name" value="BTB"/>
    <property type="match status" value="1"/>
</dbReference>
<dbReference type="InterPro" id="IPR037293">
    <property type="entry name" value="Gal_Oxidase_central_sf"/>
</dbReference>
<dbReference type="Pfam" id="PF00651">
    <property type="entry name" value="BTB"/>
    <property type="match status" value="1"/>
</dbReference>
<dbReference type="Pfam" id="PF01344">
    <property type="entry name" value="Kelch_1"/>
    <property type="match status" value="1"/>
</dbReference>
<evidence type="ECO:0000313" key="11">
    <source>
        <dbReference type="Proteomes" id="UP001152798"/>
    </source>
</evidence>